<gene>
    <name evidence="2" type="ORF">KIPB_003569</name>
</gene>
<feature type="transmembrane region" description="Helical" evidence="1">
    <location>
        <begin position="12"/>
        <end position="30"/>
    </location>
</feature>
<dbReference type="EMBL" id="BDIP01000692">
    <property type="protein sequence ID" value="GIQ82432.1"/>
    <property type="molecule type" value="Genomic_DNA"/>
</dbReference>
<keyword evidence="1" id="KW-0812">Transmembrane</keyword>
<proteinExistence type="predicted"/>
<reference evidence="2 3" key="1">
    <citation type="journal article" date="2018" name="PLoS ONE">
        <title>The draft genome of Kipferlia bialata reveals reductive genome evolution in fornicate parasites.</title>
        <authorList>
            <person name="Tanifuji G."/>
            <person name="Takabayashi S."/>
            <person name="Kume K."/>
            <person name="Takagi M."/>
            <person name="Nakayama T."/>
            <person name="Kamikawa R."/>
            <person name="Inagaki Y."/>
            <person name="Hashimoto T."/>
        </authorList>
    </citation>
    <scope>NUCLEOTIDE SEQUENCE [LARGE SCALE GENOMIC DNA]</scope>
    <source>
        <strain evidence="2">NY0173</strain>
    </source>
</reference>
<feature type="transmembrane region" description="Helical" evidence="1">
    <location>
        <begin position="82"/>
        <end position="103"/>
    </location>
</feature>
<feature type="transmembrane region" description="Helical" evidence="1">
    <location>
        <begin position="124"/>
        <end position="148"/>
    </location>
</feature>
<dbReference type="Proteomes" id="UP000265618">
    <property type="component" value="Unassembled WGS sequence"/>
</dbReference>
<evidence type="ECO:0000313" key="3">
    <source>
        <dbReference type="Proteomes" id="UP000265618"/>
    </source>
</evidence>
<name>A0A9K3CTW6_9EUKA</name>
<evidence type="ECO:0000256" key="1">
    <source>
        <dbReference type="SAM" id="Phobius"/>
    </source>
</evidence>
<comment type="caution">
    <text evidence="2">The sequence shown here is derived from an EMBL/GenBank/DDBJ whole genome shotgun (WGS) entry which is preliminary data.</text>
</comment>
<organism evidence="2 3">
    <name type="scientific">Kipferlia bialata</name>
    <dbReference type="NCBI Taxonomy" id="797122"/>
    <lineage>
        <taxon>Eukaryota</taxon>
        <taxon>Metamonada</taxon>
        <taxon>Carpediemonas-like organisms</taxon>
        <taxon>Kipferlia</taxon>
    </lineage>
</organism>
<feature type="transmembrane region" description="Helical" evidence="1">
    <location>
        <begin position="168"/>
        <end position="191"/>
    </location>
</feature>
<keyword evidence="3" id="KW-1185">Reference proteome</keyword>
<evidence type="ECO:0000313" key="2">
    <source>
        <dbReference type="EMBL" id="GIQ82432.1"/>
    </source>
</evidence>
<feature type="transmembrane region" description="Helical" evidence="1">
    <location>
        <begin position="238"/>
        <end position="259"/>
    </location>
</feature>
<feature type="transmembrane region" description="Helical" evidence="1">
    <location>
        <begin position="212"/>
        <end position="232"/>
    </location>
</feature>
<dbReference type="AlphaFoldDB" id="A0A9K3CTW6"/>
<keyword evidence="1" id="KW-1133">Transmembrane helix</keyword>
<feature type="transmembrane region" description="Helical" evidence="1">
    <location>
        <begin position="42"/>
        <end position="62"/>
    </location>
</feature>
<keyword evidence="1" id="KW-0472">Membrane</keyword>
<accession>A0A9K3CTW6</accession>
<protein>
    <submittedName>
        <fullName evidence="2">Uncharacterized protein</fullName>
    </submittedName>
</protein>
<sequence>MGEPGSVYDYLYPILTGFMLGLEVLAYGFLVARRKATSWSGFAFTALTLTLVVSLVSGISVIVLGKLYPTLTGNSVYVVYPIYYYLSAGFTGIMTVPVTWVYVQVFRGILKPRVFTRVHRCTMACGCLVFTLTTLVLILSECGVYIMLKGRDVPPWLYDTFMSQMQLYNITTCMGTAMLCTTFIALKVLYGRARKELGNLGGDIPKKQFHKIDFVACVTLVYSLASILGLWLDQTATVYVVWGLCMNVLEGVALVVIYMPTQRARGGGRQTEV</sequence>